<dbReference type="PROSITE" id="PS01007">
    <property type="entry name" value="TRANSPOSASE_MUTATOR"/>
    <property type="match status" value="1"/>
</dbReference>
<dbReference type="InterPro" id="IPR001207">
    <property type="entry name" value="Transposase_mutator"/>
</dbReference>
<dbReference type="KEGG" id="laca:LAC1533_0142"/>
<comment type="function">
    <text evidence="1 6">Required for the transposition of the insertion element.</text>
</comment>
<dbReference type="NCBIfam" id="NF033543">
    <property type="entry name" value="transpos_IS256"/>
    <property type="match status" value="1"/>
</dbReference>
<dbReference type="EMBL" id="LT630287">
    <property type="protein sequence ID" value="SFV39562.1"/>
    <property type="molecule type" value="Genomic_DNA"/>
</dbReference>
<evidence type="ECO:0000256" key="6">
    <source>
        <dbReference type="RuleBase" id="RU365089"/>
    </source>
</evidence>
<dbReference type="AlphaFoldDB" id="A0A1K1KL25"/>
<keyword evidence="4 6" id="KW-0238">DNA-binding</keyword>
<dbReference type="PANTHER" id="PTHR33217">
    <property type="entry name" value="TRANSPOSASE FOR INSERTION SEQUENCE ELEMENT IS1081"/>
    <property type="match status" value="1"/>
</dbReference>
<name>A0A1K1KL25_9LACO</name>
<evidence type="ECO:0000256" key="1">
    <source>
        <dbReference type="ARBA" id="ARBA00002190"/>
    </source>
</evidence>
<evidence type="ECO:0000256" key="2">
    <source>
        <dbReference type="ARBA" id="ARBA00010961"/>
    </source>
</evidence>
<dbReference type="GO" id="GO:0004803">
    <property type="term" value="F:transposase activity"/>
    <property type="evidence" value="ECO:0007669"/>
    <property type="project" value="UniProtKB-UniRule"/>
</dbReference>
<accession>A0A1K1KL25</accession>
<organism evidence="7 8">
    <name type="scientific">Ligilactobacillus acidipiscis</name>
    <dbReference type="NCBI Taxonomy" id="89059"/>
    <lineage>
        <taxon>Bacteria</taxon>
        <taxon>Bacillati</taxon>
        <taxon>Bacillota</taxon>
        <taxon>Bacilli</taxon>
        <taxon>Lactobacillales</taxon>
        <taxon>Lactobacillaceae</taxon>
        <taxon>Ligilactobacillus</taxon>
    </lineage>
</organism>
<evidence type="ECO:0000256" key="4">
    <source>
        <dbReference type="ARBA" id="ARBA00023125"/>
    </source>
</evidence>
<dbReference type="GO" id="GO:0006313">
    <property type="term" value="P:DNA transposition"/>
    <property type="evidence" value="ECO:0007669"/>
    <property type="project" value="UniProtKB-UniRule"/>
</dbReference>
<dbReference type="Pfam" id="PF00872">
    <property type="entry name" value="Transposase_mut"/>
    <property type="match status" value="1"/>
</dbReference>
<protein>
    <recommendedName>
        <fullName evidence="6">Mutator family transposase</fullName>
    </recommendedName>
</protein>
<dbReference type="PANTHER" id="PTHR33217:SF8">
    <property type="entry name" value="MUTATOR FAMILY TRANSPOSASE"/>
    <property type="match status" value="1"/>
</dbReference>
<sequence length="404" mass="46593">MIQQAAQVFFNFQPLVTKDLTKTLLSNGDVKELFRQQLEKAINQILQAELTSLLGYDPYERNGFKANNYRNGQYFRLIDSEYGKLKIAVPRDRQGKFHNHLLPAYSRRQDALETTIIQLYSKGVTTREIADLIEKMYGSYYSATTVSNITAQVTEQIEAFHQRTIKANYVCLFLDATYLPLRRDTVQREAVYIALGITPTGIKEVLDYRIAPSENAEVWSEMAADLKQRGLKQVQLIIADGMVGLQPALLHAFPKAKFQRCLVHVMRNISTHVRLKDREVILNDFKQLHSVTNKTEAHKMLADFYSTWEKQYTNLISHIRSIEKELLAFLAFPAAIRPTIYSTNIIESLNKKIKRKTKAKEQFPNEKSLDNFIGVQVISYNEKNFNRIHRGFGQVKDTLESLFD</sequence>
<comment type="similarity">
    <text evidence="2 6">Belongs to the transposase mutator family.</text>
</comment>
<dbReference type="Proteomes" id="UP000190935">
    <property type="component" value="Chromosome I"/>
</dbReference>
<evidence type="ECO:0000256" key="5">
    <source>
        <dbReference type="ARBA" id="ARBA00023172"/>
    </source>
</evidence>
<dbReference type="GO" id="GO:0003677">
    <property type="term" value="F:DNA binding"/>
    <property type="evidence" value="ECO:0007669"/>
    <property type="project" value="UniProtKB-UniRule"/>
</dbReference>
<proteinExistence type="inferred from homology"/>
<keyword evidence="5 6" id="KW-0233">DNA recombination</keyword>
<gene>
    <name evidence="7" type="ORF">LAC1533_0142</name>
</gene>
<keyword evidence="3 6" id="KW-0815">Transposition</keyword>
<evidence type="ECO:0000256" key="3">
    <source>
        <dbReference type="ARBA" id="ARBA00022578"/>
    </source>
</evidence>
<evidence type="ECO:0000313" key="7">
    <source>
        <dbReference type="EMBL" id="SFV39562.1"/>
    </source>
</evidence>
<reference evidence="8" key="1">
    <citation type="submission" date="2016-11" db="EMBL/GenBank/DDBJ databases">
        <authorList>
            <person name="Papadimitriou K."/>
        </authorList>
    </citation>
    <scope>NUCLEOTIDE SEQUENCE [LARGE SCALE GENOMIC DNA]</scope>
    <source>
        <strain evidence="8">ACA-DC 1533</strain>
    </source>
</reference>
<evidence type="ECO:0000313" key="8">
    <source>
        <dbReference type="Proteomes" id="UP000190935"/>
    </source>
</evidence>
<keyword evidence="6" id="KW-0814">Transposable element</keyword>